<comment type="caution">
    <text evidence="3">The sequence shown here is derived from an EMBL/GenBank/DDBJ whole genome shotgun (WGS) entry which is preliminary data.</text>
</comment>
<dbReference type="Proteomes" id="UP001347796">
    <property type="component" value="Unassembled WGS sequence"/>
</dbReference>
<sequence length="139" mass="15255">MTPLLNLIILSMMCHVVHTHPFSGFSETSIITDKCLTKSLLSTTTRSRIDCGASCSADPECRRYVFCSSDSTCKLYQQGTDCIVDGYSSSCTCYRKNIGRNVNATITCPMGYYGDDCQTVVKGKPLMVNIVFFSILAGE</sequence>
<evidence type="ECO:0000259" key="2">
    <source>
        <dbReference type="PROSITE" id="PS50948"/>
    </source>
</evidence>
<evidence type="ECO:0000256" key="1">
    <source>
        <dbReference type="SAM" id="SignalP"/>
    </source>
</evidence>
<accession>A0AAN8J5C1</accession>
<feature type="chain" id="PRO_5042839033" description="Apple domain-containing protein" evidence="1">
    <location>
        <begin position="20"/>
        <end position="139"/>
    </location>
</feature>
<dbReference type="InterPro" id="IPR003609">
    <property type="entry name" value="Pan_app"/>
</dbReference>
<dbReference type="PROSITE" id="PS50948">
    <property type="entry name" value="PAN"/>
    <property type="match status" value="1"/>
</dbReference>
<dbReference type="EMBL" id="JAZGQO010000015">
    <property type="protein sequence ID" value="KAK6169645.1"/>
    <property type="molecule type" value="Genomic_DNA"/>
</dbReference>
<dbReference type="AlphaFoldDB" id="A0AAN8J5C1"/>
<organism evidence="3 4">
    <name type="scientific">Patella caerulea</name>
    <name type="common">Rayed Mediterranean limpet</name>
    <dbReference type="NCBI Taxonomy" id="87958"/>
    <lineage>
        <taxon>Eukaryota</taxon>
        <taxon>Metazoa</taxon>
        <taxon>Spiralia</taxon>
        <taxon>Lophotrochozoa</taxon>
        <taxon>Mollusca</taxon>
        <taxon>Gastropoda</taxon>
        <taxon>Patellogastropoda</taxon>
        <taxon>Patelloidea</taxon>
        <taxon>Patellidae</taxon>
        <taxon>Patella</taxon>
    </lineage>
</organism>
<protein>
    <recommendedName>
        <fullName evidence="2">Apple domain-containing protein</fullName>
    </recommendedName>
</protein>
<name>A0AAN8J5C1_PATCE</name>
<proteinExistence type="predicted"/>
<keyword evidence="1" id="KW-0732">Signal</keyword>
<feature type="signal peptide" evidence="1">
    <location>
        <begin position="1"/>
        <end position="19"/>
    </location>
</feature>
<reference evidence="3 4" key="1">
    <citation type="submission" date="2024-01" db="EMBL/GenBank/DDBJ databases">
        <title>The genome of the rayed Mediterranean limpet Patella caerulea (Linnaeus, 1758).</title>
        <authorList>
            <person name="Anh-Thu Weber A."/>
            <person name="Halstead-Nussloch G."/>
        </authorList>
    </citation>
    <scope>NUCLEOTIDE SEQUENCE [LARGE SCALE GENOMIC DNA]</scope>
    <source>
        <strain evidence="3">AATW-2023a</strain>
        <tissue evidence="3">Whole specimen</tissue>
    </source>
</reference>
<evidence type="ECO:0000313" key="4">
    <source>
        <dbReference type="Proteomes" id="UP001347796"/>
    </source>
</evidence>
<keyword evidence="4" id="KW-1185">Reference proteome</keyword>
<evidence type="ECO:0000313" key="3">
    <source>
        <dbReference type="EMBL" id="KAK6169645.1"/>
    </source>
</evidence>
<feature type="domain" description="Apple" evidence="2">
    <location>
        <begin position="14"/>
        <end position="91"/>
    </location>
</feature>
<gene>
    <name evidence="3" type="ORF">SNE40_020648</name>
</gene>